<evidence type="ECO:0000313" key="2">
    <source>
        <dbReference type="Proteomes" id="UP000618818"/>
    </source>
</evidence>
<evidence type="ECO:0008006" key="3">
    <source>
        <dbReference type="Google" id="ProtNLM"/>
    </source>
</evidence>
<sequence>MRDDPALLHLSGHLDGQCGVVSRSQALGCGLRPGDLRRLERRRDLVRVLPRVYLSHTGEATWSQRAWAAVLYAWPAALIGASALRAADGPGRPGADRVPIHVGIAPERRILQVPGVVVVRTAGLDARARWNLGPPRLAYDDAALDVALEARTEMEAIAAVARAVQSQHTTAVRMAGLLSERTRARRRKFLEGVLDDVASGTCSVLEHAYLVRVERPHGLPTAMRQVREVTASGVVYRDGLLLDLPIELDGRLVHDTAEQRDRDFERDLDAAVSGRGTVRLSWGQVVGRPCRTAAKLSSLVVQRGGPPAYACGPGCAVRQAA</sequence>
<dbReference type="RefSeq" id="WP_191194716.1">
    <property type="nucleotide sequence ID" value="NZ_JACXYZ010000001.1"/>
</dbReference>
<proteinExistence type="predicted"/>
<comment type="caution">
    <text evidence="1">The sequence shown here is derived from an EMBL/GenBank/DDBJ whole genome shotgun (WGS) entry which is preliminary data.</text>
</comment>
<dbReference type="EMBL" id="JACXYZ010000001">
    <property type="protein sequence ID" value="MBD3925016.1"/>
    <property type="molecule type" value="Genomic_DNA"/>
</dbReference>
<gene>
    <name evidence="1" type="ORF">IEZ26_10325</name>
</gene>
<dbReference type="Proteomes" id="UP000618818">
    <property type="component" value="Unassembled WGS sequence"/>
</dbReference>
<name>A0ABR8NA52_9ACTN</name>
<protein>
    <recommendedName>
        <fullName evidence="3">Transcriptional regulator, AbiEi antitoxin, Type IV TA system</fullName>
    </recommendedName>
</protein>
<reference evidence="1 2" key="1">
    <citation type="submission" date="2020-09" db="EMBL/GenBank/DDBJ databases">
        <title>novel species in genus Nocardioides.</title>
        <authorList>
            <person name="Zhang G."/>
        </authorList>
    </citation>
    <scope>NUCLEOTIDE SEQUENCE [LARGE SCALE GENOMIC DNA]</scope>
    <source>
        <strain evidence="1 2">KCTC 39551</strain>
    </source>
</reference>
<keyword evidence="2" id="KW-1185">Reference proteome</keyword>
<accession>A0ABR8NA52</accession>
<organism evidence="1 2">
    <name type="scientific">Nocardioides cavernae</name>
    <dbReference type="NCBI Taxonomy" id="1921566"/>
    <lineage>
        <taxon>Bacteria</taxon>
        <taxon>Bacillati</taxon>
        <taxon>Actinomycetota</taxon>
        <taxon>Actinomycetes</taxon>
        <taxon>Propionibacteriales</taxon>
        <taxon>Nocardioidaceae</taxon>
        <taxon>Nocardioides</taxon>
    </lineage>
</organism>
<evidence type="ECO:0000313" key="1">
    <source>
        <dbReference type="EMBL" id="MBD3925016.1"/>
    </source>
</evidence>